<name>A0ABT5T1K2_9PSEU</name>
<dbReference type="SMART" id="SM00823">
    <property type="entry name" value="PKS_PP"/>
    <property type="match status" value="1"/>
</dbReference>
<dbReference type="Pfam" id="PF13193">
    <property type="entry name" value="AMP-binding_C"/>
    <property type="match status" value="1"/>
</dbReference>
<dbReference type="InterPro" id="IPR020459">
    <property type="entry name" value="AMP-binding"/>
</dbReference>
<evidence type="ECO:0000256" key="3">
    <source>
        <dbReference type="ARBA" id="ARBA00022553"/>
    </source>
</evidence>
<dbReference type="InterPro" id="IPR029058">
    <property type="entry name" value="AB_hydrolase_fold"/>
</dbReference>
<accession>A0ABT5T1K2</accession>
<sequence length="724" mass="74364">PDDAAYLIYTSGSTGRPKGVVLPHRVVPSLVATAIDRLGVRAGARVLQFASVSFDVAFWELTMSLLTGARLVVAPSRVRLADPVLTTFLADQGFGPGDVTILPPSLVAALPPDATLPDGSVLLVGTEAVPPAIVERWASRLRVVNAYGPTEVAVNSTLGEADPADAATGRVPIGVPDPNTRAYVLDAALRPVPPGGVGELYLAGPGLARGYHDRPALTAERFVANPVGAPGERMYRTGDVVRRLLDGRLDYLGRADDQVKVRGFRIELGEVAAAVSAAPGVDRAVVDTRPGPTGDPRLVAWVVPGTGGELDAVRTHLEQTLPAHMVPSDLVAVDTIPVLPTGKVDRAALPAPSGAEGGTPPRTDAERDVAEVFAEVLDVAPEQVGVETAFADLGGHSLLLAVLRTRLTERLGLTVPVAELMRRPTVADVAALAEGMAEGTAEGTVTSGGPSDPVPLRRAPGRPLVLLPGAGGVVHPYTALAAQVPADRAVWALPGRELGDPAFAPATLDDVAADQLARLREVAPTGPYDLAGWSFGGVVAHAVAVALVAAGEELASLTLLDAWPSDAERSGAGPSPGEGRGGGELDPVAFLAEVLGLPATSDPDALAAAVAARPELAGLFPPPVLAGALRHVRHAVPALAVHRPSSLPDTGAAVTVVVAVPDDPAERDARLADARGRWGPVLPARARYRPIAASHHGLLRPGAVESVGALLTEVLASPTPEEIP</sequence>
<feature type="non-terminal residue" evidence="5">
    <location>
        <position position="1"/>
    </location>
</feature>
<dbReference type="Gene3D" id="3.40.50.12780">
    <property type="entry name" value="N-terminal domain of ligase-like"/>
    <property type="match status" value="1"/>
</dbReference>
<evidence type="ECO:0000256" key="1">
    <source>
        <dbReference type="ARBA" id="ARBA00001957"/>
    </source>
</evidence>
<dbReference type="RefSeq" id="WP_274203527.1">
    <property type="nucleotide sequence ID" value="NZ_JAQZAO010000017.1"/>
</dbReference>
<dbReference type="PANTHER" id="PTHR45527:SF1">
    <property type="entry name" value="FATTY ACID SYNTHASE"/>
    <property type="match status" value="1"/>
</dbReference>
<dbReference type="Pfam" id="PF00501">
    <property type="entry name" value="AMP-binding"/>
    <property type="match status" value="1"/>
</dbReference>
<dbReference type="PROSITE" id="PS00455">
    <property type="entry name" value="AMP_BINDING"/>
    <property type="match status" value="1"/>
</dbReference>
<dbReference type="InterPro" id="IPR020806">
    <property type="entry name" value="PKS_PP-bd"/>
</dbReference>
<dbReference type="InterPro" id="IPR009081">
    <property type="entry name" value="PP-bd_ACP"/>
</dbReference>
<dbReference type="PRINTS" id="PR00154">
    <property type="entry name" value="AMPBINDING"/>
</dbReference>
<dbReference type="EMBL" id="JAQZAO010000017">
    <property type="protein sequence ID" value="MDD7968998.1"/>
    <property type="molecule type" value="Genomic_DNA"/>
</dbReference>
<dbReference type="SUPFAM" id="SSF53474">
    <property type="entry name" value="alpha/beta-Hydrolases"/>
    <property type="match status" value="1"/>
</dbReference>
<dbReference type="InterPro" id="IPR025110">
    <property type="entry name" value="AMP-bd_C"/>
</dbReference>
<dbReference type="CDD" id="cd05930">
    <property type="entry name" value="A_NRPS"/>
    <property type="match status" value="1"/>
</dbReference>
<protein>
    <submittedName>
        <fullName evidence="5">Alpha/beta fold hydrolase</fullName>
    </submittedName>
</protein>
<dbReference type="Proteomes" id="UP001300763">
    <property type="component" value="Unassembled WGS sequence"/>
</dbReference>
<proteinExistence type="predicted"/>
<dbReference type="InterPro" id="IPR036736">
    <property type="entry name" value="ACP-like_sf"/>
</dbReference>
<organism evidence="5 6">
    <name type="scientific">Actinomycetospora lemnae</name>
    <dbReference type="NCBI Taxonomy" id="3019891"/>
    <lineage>
        <taxon>Bacteria</taxon>
        <taxon>Bacillati</taxon>
        <taxon>Actinomycetota</taxon>
        <taxon>Actinomycetes</taxon>
        <taxon>Pseudonocardiales</taxon>
        <taxon>Pseudonocardiaceae</taxon>
        <taxon>Actinomycetospora</taxon>
    </lineage>
</organism>
<dbReference type="Pfam" id="PF00550">
    <property type="entry name" value="PP-binding"/>
    <property type="match status" value="1"/>
</dbReference>
<dbReference type="Pfam" id="PF00975">
    <property type="entry name" value="Thioesterase"/>
    <property type="match status" value="1"/>
</dbReference>
<feature type="domain" description="Carrier" evidence="4">
    <location>
        <begin position="360"/>
        <end position="437"/>
    </location>
</feature>
<dbReference type="Gene3D" id="3.40.50.1820">
    <property type="entry name" value="alpha/beta hydrolase"/>
    <property type="match status" value="1"/>
</dbReference>
<dbReference type="GO" id="GO:0016787">
    <property type="term" value="F:hydrolase activity"/>
    <property type="evidence" value="ECO:0007669"/>
    <property type="project" value="UniProtKB-KW"/>
</dbReference>
<dbReference type="SUPFAM" id="SSF56801">
    <property type="entry name" value="Acetyl-CoA synthetase-like"/>
    <property type="match status" value="1"/>
</dbReference>
<dbReference type="InterPro" id="IPR045851">
    <property type="entry name" value="AMP-bd_C_sf"/>
</dbReference>
<gene>
    <name evidence="5" type="ORF">PGB27_26935</name>
</gene>
<dbReference type="InterPro" id="IPR020845">
    <property type="entry name" value="AMP-binding_CS"/>
</dbReference>
<dbReference type="InterPro" id="IPR042099">
    <property type="entry name" value="ANL_N_sf"/>
</dbReference>
<comment type="cofactor">
    <cofactor evidence="1">
        <name>pantetheine 4'-phosphate</name>
        <dbReference type="ChEBI" id="CHEBI:47942"/>
    </cofactor>
</comment>
<keyword evidence="5" id="KW-0378">Hydrolase</keyword>
<comment type="caution">
    <text evidence="5">The sequence shown here is derived from an EMBL/GenBank/DDBJ whole genome shotgun (WGS) entry which is preliminary data.</text>
</comment>
<keyword evidence="2" id="KW-0596">Phosphopantetheine</keyword>
<dbReference type="SUPFAM" id="SSF47336">
    <property type="entry name" value="ACP-like"/>
    <property type="match status" value="1"/>
</dbReference>
<dbReference type="PANTHER" id="PTHR45527">
    <property type="entry name" value="NONRIBOSOMAL PEPTIDE SYNTHETASE"/>
    <property type="match status" value="1"/>
</dbReference>
<evidence type="ECO:0000313" key="5">
    <source>
        <dbReference type="EMBL" id="MDD7968998.1"/>
    </source>
</evidence>
<evidence type="ECO:0000313" key="6">
    <source>
        <dbReference type="Proteomes" id="UP001300763"/>
    </source>
</evidence>
<keyword evidence="6" id="KW-1185">Reference proteome</keyword>
<keyword evidence="3" id="KW-0597">Phosphoprotein</keyword>
<evidence type="ECO:0000259" key="4">
    <source>
        <dbReference type="PROSITE" id="PS50075"/>
    </source>
</evidence>
<dbReference type="InterPro" id="IPR000873">
    <property type="entry name" value="AMP-dep_synth/lig_dom"/>
</dbReference>
<evidence type="ECO:0000256" key="2">
    <source>
        <dbReference type="ARBA" id="ARBA00022450"/>
    </source>
</evidence>
<reference evidence="5 6" key="1">
    <citation type="submission" date="2023-02" db="EMBL/GenBank/DDBJ databases">
        <title>Genome sequencing required for Actinomycetospora new species description.</title>
        <authorList>
            <person name="Saimee Y."/>
            <person name="Duangmal K."/>
        </authorList>
    </citation>
    <scope>NUCLEOTIDE SEQUENCE [LARGE SCALE GENOMIC DNA]</scope>
    <source>
        <strain evidence="5 6">DW7H6</strain>
    </source>
</reference>
<dbReference type="Gene3D" id="3.30.300.30">
    <property type="match status" value="1"/>
</dbReference>
<dbReference type="InterPro" id="IPR001031">
    <property type="entry name" value="Thioesterase"/>
</dbReference>
<dbReference type="PROSITE" id="PS50075">
    <property type="entry name" value="CARRIER"/>
    <property type="match status" value="1"/>
</dbReference>